<evidence type="ECO:0008006" key="4">
    <source>
        <dbReference type="Google" id="ProtNLM"/>
    </source>
</evidence>
<keyword evidence="3" id="KW-1185">Reference proteome</keyword>
<evidence type="ECO:0000256" key="1">
    <source>
        <dbReference type="SAM" id="Phobius"/>
    </source>
</evidence>
<dbReference type="EMBL" id="JAFHKP010000025">
    <property type="protein sequence ID" value="KAG5477586.1"/>
    <property type="molecule type" value="Genomic_DNA"/>
</dbReference>
<name>A0A836GLZ6_LEIEN</name>
<dbReference type="AlphaFoldDB" id="A0A836GLZ6"/>
<dbReference type="Gene3D" id="3.90.1720.10">
    <property type="entry name" value="endopeptidase domain like (from Nostoc punctiforme)"/>
    <property type="match status" value="1"/>
</dbReference>
<dbReference type="Proteomes" id="UP000674179">
    <property type="component" value="Chromosome 25"/>
</dbReference>
<dbReference type="RefSeq" id="XP_067692526.1">
    <property type="nucleotide sequence ID" value="XM_067836984.1"/>
</dbReference>
<dbReference type="OrthoDB" id="276324at2759"/>
<organism evidence="2 3">
    <name type="scientific">Leishmania enriettii</name>
    <dbReference type="NCBI Taxonomy" id="5663"/>
    <lineage>
        <taxon>Eukaryota</taxon>
        <taxon>Discoba</taxon>
        <taxon>Euglenozoa</taxon>
        <taxon>Kinetoplastea</taxon>
        <taxon>Metakinetoplastina</taxon>
        <taxon>Trypanosomatida</taxon>
        <taxon>Trypanosomatidae</taxon>
        <taxon>Leishmaniinae</taxon>
        <taxon>Leishmania</taxon>
    </lineage>
</organism>
<dbReference type="KEGG" id="lenr:94172494"/>
<dbReference type="PANTHER" id="PTHR30094:SF0">
    <property type="entry name" value="BIFUNCTIONAL GLUTATHIONYLSPERMIDINE SYNTHETASE_AMIDASE-RELATED"/>
    <property type="match status" value="1"/>
</dbReference>
<dbReference type="InterPro" id="IPR038765">
    <property type="entry name" value="Papain-like_cys_pep_sf"/>
</dbReference>
<dbReference type="InterPro" id="IPR051705">
    <property type="entry name" value="Gsp_Synthetase/Amidase"/>
</dbReference>
<dbReference type="SUPFAM" id="SSF54001">
    <property type="entry name" value="Cysteine proteinases"/>
    <property type="match status" value="1"/>
</dbReference>
<dbReference type="PANTHER" id="PTHR30094">
    <property type="entry name" value="BIFUNCTIONAL GLUTATHIONYLSPERMIDINE SYNTHETASE/AMIDASE-RELATED"/>
    <property type="match status" value="1"/>
</dbReference>
<keyword evidence="1" id="KW-0472">Membrane</keyword>
<keyword evidence="1" id="KW-1133">Transmembrane helix</keyword>
<feature type="transmembrane region" description="Helical" evidence="1">
    <location>
        <begin position="6"/>
        <end position="24"/>
    </location>
</feature>
<dbReference type="GO" id="GO:0016874">
    <property type="term" value="F:ligase activity"/>
    <property type="evidence" value="ECO:0007669"/>
    <property type="project" value="TreeGrafter"/>
</dbReference>
<dbReference type="GeneID" id="94172494"/>
<reference evidence="2 3" key="1">
    <citation type="submission" date="2021-02" db="EMBL/GenBank/DDBJ databases">
        <title>Leishmania (Mundinia) enrietti genome sequencing and assembly.</title>
        <authorList>
            <person name="Almutairi H."/>
            <person name="Gatherer D."/>
        </authorList>
    </citation>
    <scope>NUCLEOTIDE SEQUENCE [LARGE SCALE GENOMIC DNA]</scope>
    <source>
        <strain evidence="2">CUR178</strain>
    </source>
</reference>
<proteinExistence type="predicted"/>
<evidence type="ECO:0000313" key="3">
    <source>
        <dbReference type="Proteomes" id="UP000674179"/>
    </source>
</evidence>
<sequence length="299" mass="34180">MALERVVLLCVGAMVLSLGALFYFSGHKHENMRMVQRQHSSSDPLKNCATPFGQLLGVANDVPAYSNCNTKFASAYINYVNLMDPMDNGRRGDPSETRVVMTAYRYSAFDYFMRWLAWNRGVMPRLVENTNQLWKTVDYFNPSKTEQDWSAVYIANYEEVTNVEERKFNAPRRADAIIYRMDQNIIPAGHIAMVVKVEDDVEAAGGPEELRRLKRTRLHPRRVFVAEQNYRNQPWGGHNYSRVMQFKWRAVSHAVHEGYYVDPDGLGILGVMRVGKAMPLRATPDPYQEALAMGDDGDL</sequence>
<keyword evidence="1" id="KW-0812">Transmembrane</keyword>
<evidence type="ECO:0000313" key="2">
    <source>
        <dbReference type="EMBL" id="KAG5477586.1"/>
    </source>
</evidence>
<comment type="caution">
    <text evidence="2">The sequence shown here is derived from an EMBL/GenBank/DDBJ whole genome shotgun (WGS) entry which is preliminary data.</text>
</comment>
<accession>A0A836GLZ6</accession>
<gene>
    <name evidence="2" type="ORF">CUR178_05291</name>
</gene>
<protein>
    <recommendedName>
        <fullName evidence="4">Peptidase C51 domain-containing protein</fullName>
    </recommendedName>
</protein>